<dbReference type="InterPro" id="IPR011547">
    <property type="entry name" value="SLC26A/SulP_dom"/>
</dbReference>
<evidence type="ECO:0000256" key="4">
    <source>
        <dbReference type="ARBA" id="ARBA00023136"/>
    </source>
</evidence>
<feature type="transmembrane region" description="Helical" evidence="6">
    <location>
        <begin position="257"/>
        <end position="279"/>
    </location>
</feature>
<dbReference type="Proteomes" id="UP001057702">
    <property type="component" value="Unassembled WGS sequence"/>
</dbReference>
<dbReference type="EMBL" id="JANFNG010000006">
    <property type="protein sequence ID" value="MCQ4081055.1"/>
    <property type="molecule type" value="Genomic_DNA"/>
</dbReference>
<dbReference type="SUPFAM" id="SSF52091">
    <property type="entry name" value="SpoIIaa-like"/>
    <property type="match status" value="1"/>
</dbReference>
<dbReference type="PANTHER" id="PTHR11814">
    <property type="entry name" value="SULFATE TRANSPORTER"/>
    <property type="match status" value="1"/>
</dbReference>
<dbReference type="PROSITE" id="PS50801">
    <property type="entry name" value="STAS"/>
    <property type="match status" value="1"/>
</dbReference>
<comment type="caution">
    <text evidence="8">The sequence shown here is derived from an EMBL/GenBank/DDBJ whole genome shotgun (WGS) entry which is preliminary data.</text>
</comment>
<accession>A0ABT1PVL3</accession>
<keyword evidence="9" id="KW-1185">Reference proteome</keyword>
<feature type="transmembrane region" description="Helical" evidence="6">
    <location>
        <begin position="345"/>
        <end position="376"/>
    </location>
</feature>
<dbReference type="Pfam" id="PF01740">
    <property type="entry name" value="STAS"/>
    <property type="match status" value="1"/>
</dbReference>
<evidence type="ECO:0000256" key="6">
    <source>
        <dbReference type="SAM" id="Phobius"/>
    </source>
</evidence>
<feature type="transmembrane region" description="Helical" evidence="6">
    <location>
        <begin position="214"/>
        <end position="237"/>
    </location>
</feature>
<evidence type="ECO:0000313" key="9">
    <source>
        <dbReference type="Proteomes" id="UP001057702"/>
    </source>
</evidence>
<gene>
    <name evidence="8" type="ORF">NGB36_10690</name>
</gene>
<evidence type="ECO:0000256" key="2">
    <source>
        <dbReference type="ARBA" id="ARBA00022692"/>
    </source>
</evidence>
<evidence type="ECO:0000256" key="3">
    <source>
        <dbReference type="ARBA" id="ARBA00022989"/>
    </source>
</evidence>
<evidence type="ECO:0000259" key="7">
    <source>
        <dbReference type="PROSITE" id="PS50801"/>
    </source>
</evidence>
<dbReference type="InterPro" id="IPR001902">
    <property type="entry name" value="SLC26A/SulP_fam"/>
</dbReference>
<feature type="compositionally biased region" description="Basic and acidic residues" evidence="5">
    <location>
        <begin position="528"/>
        <end position="539"/>
    </location>
</feature>
<dbReference type="InterPro" id="IPR036513">
    <property type="entry name" value="STAS_dom_sf"/>
</dbReference>
<feature type="transmembrane region" description="Helical" evidence="6">
    <location>
        <begin position="291"/>
        <end position="310"/>
    </location>
</feature>
<dbReference type="Gene3D" id="3.30.750.24">
    <property type="entry name" value="STAS domain"/>
    <property type="match status" value="1"/>
</dbReference>
<proteinExistence type="predicted"/>
<sequence length="539" mass="55041">MAIATLPAALGLGVASGLGASAGIVSAVVAGAVAALLGGSNLQVTGPTGILLLILTPVTRTYGPSGTLTAGLLAGILLIVLSVSGAGRFMRYVPVPVVQGFTVGGAIVIVLRQLPVALGLAARHTGMAVVTAVKAVVHFPAHPHWVTVAVAGGAMVVRLIESQLRLPGPFTVLAVATITALAQTAHLPLQRIGHVAAGLPVPSLHFLRFSSLSALLPSAALLAVLVAFESLMAVSAAEGISGDDRHDADRELFGQGVANLAAPLFGGLAATGAVMRTAVNARIGATSRLASLVNCAVLGILAYAVAPLTAAIPRAALTGVMIATVIRLIDFGALCSLARADRGQAAVAGVTAVTPLVFNLVTAIASGVAVATALALHTLVRSARTEPAFHDMEPVHLESLPVSWAPWQTRPDRRMAAYDIDGPLLFATVDRLLHPVKGSQASLIVLRMSRVSAVDATGILALRTTITTLARRGTHVLLCDLRDEHVKIMDAMGVLDALRAGGHLVADAAHSDVHGRAAGMHSSVFPPEHSDHTDTASTF</sequence>
<organism evidence="8 9">
    <name type="scientific">Streptomyces humicola</name>
    <dbReference type="NCBI Taxonomy" id="2953240"/>
    <lineage>
        <taxon>Bacteria</taxon>
        <taxon>Bacillati</taxon>
        <taxon>Actinomycetota</taxon>
        <taxon>Actinomycetes</taxon>
        <taxon>Kitasatosporales</taxon>
        <taxon>Streptomycetaceae</taxon>
        <taxon>Streptomyces</taxon>
    </lineage>
</organism>
<evidence type="ECO:0000256" key="5">
    <source>
        <dbReference type="SAM" id="MobiDB-lite"/>
    </source>
</evidence>
<evidence type="ECO:0000313" key="8">
    <source>
        <dbReference type="EMBL" id="MCQ4081055.1"/>
    </source>
</evidence>
<feature type="transmembrane region" description="Helical" evidence="6">
    <location>
        <begin position="92"/>
        <end position="111"/>
    </location>
</feature>
<dbReference type="InterPro" id="IPR002645">
    <property type="entry name" value="STAS_dom"/>
</dbReference>
<dbReference type="Pfam" id="PF00916">
    <property type="entry name" value="Sulfate_transp"/>
    <property type="match status" value="1"/>
</dbReference>
<keyword evidence="3 6" id="KW-1133">Transmembrane helix</keyword>
<comment type="subcellular location">
    <subcellularLocation>
        <location evidence="1">Membrane</location>
        <topology evidence="1">Multi-pass membrane protein</topology>
    </subcellularLocation>
</comment>
<feature type="domain" description="STAS" evidence="7">
    <location>
        <begin position="418"/>
        <end position="498"/>
    </location>
</feature>
<feature type="transmembrane region" description="Helical" evidence="6">
    <location>
        <begin position="29"/>
        <end position="55"/>
    </location>
</feature>
<reference evidence="8" key="1">
    <citation type="submission" date="2022-06" db="EMBL/GenBank/DDBJ databases">
        <title>Draft genome sequence of Streptomyces sp. RB6PN25 isolated from peat swamp forest in Thailand.</title>
        <authorList>
            <person name="Duangmal K."/>
            <person name="Klaysubun C."/>
        </authorList>
    </citation>
    <scope>NUCLEOTIDE SEQUENCE</scope>
    <source>
        <strain evidence="8">RB6PN25</strain>
    </source>
</reference>
<keyword evidence="4 6" id="KW-0472">Membrane</keyword>
<name>A0ABT1PVL3_9ACTN</name>
<protein>
    <submittedName>
        <fullName evidence="8">SulP family inorganic anion transporter</fullName>
    </submittedName>
</protein>
<feature type="region of interest" description="Disordered" evidence="5">
    <location>
        <begin position="520"/>
        <end position="539"/>
    </location>
</feature>
<keyword evidence="2 6" id="KW-0812">Transmembrane</keyword>
<dbReference type="CDD" id="cd07042">
    <property type="entry name" value="STAS_SulP_like_sulfate_transporter"/>
    <property type="match status" value="1"/>
</dbReference>
<evidence type="ECO:0000256" key="1">
    <source>
        <dbReference type="ARBA" id="ARBA00004141"/>
    </source>
</evidence>
<feature type="transmembrane region" description="Helical" evidence="6">
    <location>
        <begin position="316"/>
        <end position="338"/>
    </location>
</feature>
<feature type="transmembrane region" description="Helical" evidence="6">
    <location>
        <begin position="67"/>
        <end position="86"/>
    </location>
</feature>